<protein>
    <recommendedName>
        <fullName evidence="1">Threonylcarbamoyl-AMP synthase</fullName>
    </recommendedName>
</protein>
<dbReference type="AlphaFoldDB" id="A0A370BXP8"/>
<evidence type="ECO:0000313" key="3">
    <source>
        <dbReference type="EMBL" id="RDH18855.1"/>
    </source>
</evidence>
<dbReference type="GO" id="GO:0003725">
    <property type="term" value="F:double-stranded RNA binding"/>
    <property type="evidence" value="ECO:0007669"/>
    <property type="project" value="InterPro"/>
</dbReference>
<gene>
    <name evidence="3" type="ORF">M747DRAFT_332542</name>
</gene>
<reference evidence="3 4" key="1">
    <citation type="submission" date="2018-07" db="EMBL/GenBank/DDBJ databases">
        <title>Section-level genome sequencing of Aspergillus section Nigri to investigate inter- and intra-species variation.</title>
        <authorList>
            <consortium name="DOE Joint Genome Institute"/>
            <person name="Vesth T.C."/>
            <person name="Nybo J.L."/>
            <person name="Theobald S."/>
            <person name="Frisvad J.C."/>
            <person name="Larsen T.O."/>
            <person name="Nielsen K.F."/>
            <person name="Hoof J.B."/>
            <person name="Brandl J."/>
            <person name="Salamov A."/>
            <person name="Riley R."/>
            <person name="Gladden J.M."/>
            <person name="Phatale P."/>
            <person name="Nielsen M.T."/>
            <person name="Lyhne E.K."/>
            <person name="Kogle M.E."/>
            <person name="Strasser K."/>
            <person name="McDonnell E."/>
            <person name="Barry K."/>
            <person name="Clum A."/>
            <person name="Chen C."/>
            <person name="Nolan M."/>
            <person name="Sandor L."/>
            <person name="Kuo A."/>
            <person name="Lipzen A."/>
            <person name="Hainaut M."/>
            <person name="Drula E."/>
            <person name="Tsang A."/>
            <person name="Magnuson J.K."/>
            <person name="Henrissat B."/>
            <person name="Wiebenga A."/>
            <person name="Simmons B.A."/>
            <person name="Makela M.R."/>
            <person name="De vries R.P."/>
            <person name="Grigoriev I.V."/>
            <person name="Mortensen U.H."/>
            <person name="Baker S.E."/>
            <person name="Andersen M.R."/>
        </authorList>
    </citation>
    <scope>NUCLEOTIDE SEQUENCE [LARGE SCALE GENOMIC DNA]</scope>
    <source>
        <strain evidence="3 4">ATCC 13496</strain>
    </source>
</reference>
<dbReference type="Gene3D" id="3.90.870.10">
    <property type="entry name" value="DHBP synthase"/>
    <property type="match status" value="1"/>
</dbReference>
<feature type="domain" description="YrdC-like" evidence="2">
    <location>
        <begin position="117"/>
        <end position="315"/>
    </location>
</feature>
<name>A0A370BXP8_ASPNG</name>
<dbReference type="SUPFAM" id="SSF55821">
    <property type="entry name" value="YrdC/RibB"/>
    <property type="match status" value="1"/>
</dbReference>
<evidence type="ECO:0000256" key="1">
    <source>
        <dbReference type="ARBA" id="ARBA00015492"/>
    </source>
</evidence>
<dbReference type="EMBL" id="KZ851921">
    <property type="protein sequence ID" value="RDH18855.1"/>
    <property type="molecule type" value="Genomic_DNA"/>
</dbReference>
<dbReference type="InterPro" id="IPR017945">
    <property type="entry name" value="DHBP_synth_RibB-like_a/b_dom"/>
</dbReference>
<dbReference type="VEuPathDB" id="FungiDB:M747DRAFT_332542"/>
<dbReference type="Pfam" id="PF01300">
    <property type="entry name" value="Sua5_yciO_yrdC"/>
    <property type="match status" value="1"/>
</dbReference>
<dbReference type="PROSITE" id="PS51163">
    <property type="entry name" value="YRDC"/>
    <property type="match status" value="1"/>
</dbReference>
<dbReference type="InterPro" id="IPR006070">
    <property type="entry name" value="Sua5-like_dom"/>
</dbReference>
<proteinExistence type="predicted"/>
<evidence type="ECO:0000313" key="4">
    <source>
        <dbReference type="Proteomes" id="UP000253845"/>
    </source>
</evidence>
<sequence>MIPPPSIKLIYDNQCGLYPILAIPASMVDSHFPYPLCASNCRRKQQWVPDLTPSLPRVPFIQGHRYTVRATEGPINQTTNHQLESMGEPERGNLKSVLDSNTSTLTMTYSTTPIDVLRDAERVFEVIKNQGIALIPGSIGYGLVASDPAALDRLFTTKRRKPHKKHAMIGSYALHQEIHVLPAREESMVRTLTVDLDVPVGVAAPFRADHPIIQKLGPELLSRCTHDGTLSMLVNGGPLQDELIRLCHAAGLPLLGSSANISGSGMKVRLEDIEPEIVEAADIVIDYGKRTFSVPRASSTIINFRDMKLVRYGACYDVIQDVLRKFYGVELPEDPGKDELFSGHIDVQQATVY</sequence>
<organism evidence="3 4">
    <name type="scientific">Aspergillus niger ATCC 13496</name>
    <dbReference type="NCBI Taxonomy" id="1353008"/>
    <lineage>
        <taxon>Eukaryota</taxon>
        <taxon>Fungi</taxon>
        <taxon>Dikarya</taxon>
        <taxon>Ascomycota</taxon>
        <taxon>Pezizomycotina</taxon>
        <taxon>Eurotiomycetes</taxon>
        <taxon>Eurotiomycetidae</taxon>
        <taxon>Eurotiales</taxon>
        <taxon>Aspergillaceae</taxon>
        <taxon>Aspergillus</taxon>
        <taxon>Aspergillus subgen. Circumdati</taxon>
    </lineage>
</organism>
<accession>A0A370BXP8</accession>
<dbReference type="Proteomes" id="UP000253845">
    <property type="component" value="Unassembled WGS sequence"/>
</dbReference>
<evidence type="ECO:0000259" key="2">
    <source>
        <dbReference type="PROSITE" id="PS51163"/>
    </source>
</evidence>